<evidence type="ECO:0000256" key="8">
    <source>
        <dbReference type="ARBA" id="ARBA00023136"/>
    </source>
</evidence>
<feature type="transmembrane region" description="Helical" evidence="9">
    <location>
        <begin position="76"/>
        <end position="94"/>
    </location>
</feature>
<comment type="similarity">
    <text evidence="3 9">Belongs to the CobD/CbiB family.</text>
</comment>
<comment type="subcellular location">
    <subcellularLocation>
        <location evidence="1 9">Cell membrane</location>
        <topology evidence="1 9">Multi-pass membrane protein</topology>
    </subcellularLocation>
</comment>
<protein>
    <recommendedName>
        <fullName evidence="9">Cobalamin biosynthesis protein CobD</fullName>
    </recommendedName>
</protein>
<dbReference type="RefSeq" id="WP_275711638.1">
    <property type="nucleotide sequence ID" value="NZ_JAKLTN010000002.1"/>
</dbReference>
<accession>A0ABS9K5D8</accession>
<evidence type="ECO:0000313" key="11">
    <source>
        <dbReference type="Proteomes" id="UP001165384"/>
    </source>
</evidence>
<dbReference type="NCBIfam" id="NF005792">
    <property type="entry name" value="PRK07630.1"/>
    <property type="match status" value="1"/>
</dbReference>
<keyword evidence="11" id="KW-1185">Reference proteome</keyword>
<keyword evidence="8 9" id="KW-0472">Membrane</keyword>
<comment type="function">
    <text evidence="9">Converts cobyric acid to cobinamide by the addition of aminopropanol on the F carboxylic group.</text>
</comment>
<dbReference type="InterPro" id="IPR004485">
    <property type="entry name" value="Cobalamin_biosynth_CobD/CbiB"/>
</dbReference>
<organism evidence="10 11">
    <name type="scientific">Dechloromonas hankyongensis</name>
    <dbReference type="NCBI Taxonomy" id="2908002"/>
    <lineage>
        <taxon>Bacteria</taxon>
        <taxon>Pseudomonadati</taxon>
        <taxon>Pseudomonadota</taxon>
        <taxon>Betaproteobacteria</taxon>
        <taxon>Rhodocyclales</taxon>
        <taxon>Azonexaceae</taxon>
        <taxon>Dechloromonas</taxon>
    </lineage>
</organism>
<dbReference type="HAMAP" id="MF_00024">
    <property type="entry name" value="CobD_CbiB"/>
    <property type="match status" value="1"/>
</dbReference>
<evidence type="ECO:0000256" key="1">
    <source>
        <dbReference type="ARBA" id="ARBA00004651"/>
    </source>
</evidence>
<proteinExistence type="inferred from homology"/>
<comment type="caution">
    <text evidence="10">The sequence shown here is derived from an EMBL/GenBank/DDBJ whole genome shotgun (WGS) entry which is preliminary data.</text>
</comment>
<evidence type="ECO:0000256" key="4">
    <source>
        <dbReference type="ARBA" id="ARBA00022475"/>
    </source>
</evidence>
<name>A0ABS9K5D8_9RHOO</name>
<sequence length="307" mass="33858">MSLLSLIAVFLIEQLQPLDYRRIIAEPLGAWADFIESRFNAGAYRHGVLAWCFAVLLPVALVGLVYAALYALSPLFGLLLNVAVLYLTMGFRQFSHHYTEIQLALRLGDLERARQLLAEWQGCSTYNLGSEDISRLSIEGALAASHRHVFAVLLWFVLLPGPCGALLYRLALIVRDRWNAERIDQENAFTLFSRQVFGIIDWLPLRATASAFAIVGDFEDAAYCWRTQPAQWPDRDLGIVLAAGAGALGVQLGRPVVDGVEVSDRAELGLGDPADVDFMQSAVGLVWRATVVWMLLLFLLGLASLVG</sequence>
<evidence type="ECO:0000256" key="9">
    <source>
        <dbReference type="HAMAP-Rule" id="MF_00024"/>
    </source>
</evidence>
<dbReference type="PANTHER" id="PTHR34308">
    <property type="entry name" value="COBALAMIN BIOSYNTHESIS PROTEIN CBIB"/>
    <property type="match status" value="1"/>
</dbReference>
<keyword evidence="7 9" id="KW-1133">Transmembrane helix</keyword>
<dbReference type="Pfam" id="PF03186">
    <property type="entry name" value="CobD_Cbib"/>
    <property type="match status" value="1"/>
</dbReference>
<dbReference type="Proteomes" id="UP001165384">
    <property type="component" value="Unassembled WGS sequence"/>
</dbReference>
<dbReference type="PANTHER" id="PTHR34308:SF1">
    <property type="entry name" value="COBALAMIN BIOSYNTHESIS PROTEIN CBIB"/>
    <property type="match status" value="1"/>
</dbReference>
<evidence type="ECO:0000256" key="6">
    <source>
        <dbReference type="ARBA" id="ARBA00022692"/>
    </source>
</evidence>
<feature type="transmembrane region" description="Helical" evidence="9">
    <location>
        <begin position="48"/>
        <end position="69"/>
    </location>
</feature>
<reference evidence="10" key="1">
    <citation type="submission" date="2022-01" db="EMBL/GenBank/DDBJ databases">
        <authorList>
            <person name="Jo J.-H."/>
            <person name="Im W.-T."/>
        </authorList>
    </citation>
    <scope>NUCLEOTIDE SEQUENCE</scope>
    <source>
        <strain evidence="10">XY25</strain>
    </source>
</reference>
<feature type="transmembrane region" description="Helical" evidence="9">
    <location>
        <begin position="149"/>
        <end position="168"/>
    </location>
</feature>
<gene>
    <name evidence="9" type="primary">cobD</name>
    <name evidence="10" type="ORF">LZ012_14995</name>
</gene>
<evidence type="ECO:0000256" key="2">
    <source>
        <dbReference type="ARBA" id="ARBA00004953"/>
    </source>
</evidence>
<comment type="pathway">
    <text evidence="2 9">Cofactor biosynthesis; adenosylcobalamin biosynthesis.</text>
</comment>
<keyword evidence="6 9" id="KW-0812">Transmembrane</keyword>
<evidence type="ECO:0000256" key="3">
    <source>
        <dbReference type="ARBA" id="ARBA00006263"/>
    </source>
</evidence>
<evidence type="ECO:0000313" key="10">
    <source>
        <dbReference type="EMBL" id="MCG2578300.1"/>
    </source>
</evidence>
<comment type="caution">
    <text evidence="9">Lacks conserved residue(s) required for the propagation of feature annotation.</text>
</comment>
<evidence type="ECO:0000256" key="5">
    <source>
        <dbReference type="ARBA" id="ARBA00022573"/>
    </source>
</evidence>
<dbReference type="EMBL" id="JAKLTN010000002">
    <property type="protein sequence ID" value="MCG2578300.1"/>
    <property type="molecule type" value="Genomic_DNA"/>
</dbReference>
<evidence type="ECO:0000256" key="7">
    <source>
        <dbReference type="ARBA" id="ARBA00022989"/>
    </source>
</evidence>
<keyword evidence="5 9" id="KW-0169">Cobalamin biosynthesis</keyword>
<feature type="transmembrane region" description="Helical" evidence="9">
    <location>
        <begin position="285"/>
        <end position="306"/>
    </location>
</feature>
<keyword evidence="4 9" id="KW-1003">Cell membrane</keyword>